<proteinExistence type="predicted"/>
<dbReference type="PANTHER" id="PTHR12431:SF14">
    <property type="entry name" value="LD15323P"/>
    <property type="match status" value="1"/>
</dbReference>
<feature type="transmembrane region" description="Helical" evidence="1">
    <location>
        <begin position="6"/>
        <end position="27"/>
    </location>
</feature>
<keyword evidence="1" id="KW-0472">Membrane</keyword>
<dbReference type="GO" id="GO:0035091">
    <property type="term" value="F:phosphatidylinositol binding"/>
    <property type="evidence" value="ECO:0007669"/>
    <property type="project" value="InterPro"/>
</dbReference>
<feature type="transmembrane region" description="Helical" evidence="1">
    <location>
        <begin position="114"/>
        <end position="131"/>
    </location>
</feature>
<sequence>MINQEALITFSYLLPASISVLYILAMGARFYDLRSNIRAEPLPYNYSIILRITLLTLDITAEFIEILLVIFYSETKRDYLSGVLFVNISAIIMQIFLMCYEYKKRVPLFFAHKIYWIVNWLFLLVSFALLINQQGQIYEYCLSLFRIVDYTVLLVFTLFLRRQDLSEFESVGFWRNEFPDIDLQDSERRARLSTLNANSGSLFLQIDVKKRWNIVNDDVEVKLEIQIVGLDKQFKLKKSVSDIFEWHQSYVNENADYFDQHPNELLSLNFFVKQIQDSQDLQLINNIQRYLNAIISKLDLITQSFMDFIELSQQEKALVDEIKQINNIQSNQKSSLAIKQIQPIRKQKWDVQSEYLPYMQVHITEHQTIKSNNQSFLQYTLVVQFDNETFVVQKRFKEFFEFCEQIKSQLETKNFPPFPQKTLIKLTNEEIEERKQELEIFMKILLNDRQYHISLLFRFIGMSQQIEDLVRNTQRQIIADSEQIVKLYIKNIGYEEFYGKDGEKYFRYSFQISFGDQKHIIWKRFSQFDELHQLLKQRYQLLPQLPFKTTAALQQISPNLRSLNLQQYLQDLIKVPTIGENVHLRQFLEMKNFQGNLDIENVIGSLPQLENILEKLDKNNKDIDQLDNMKSRLWQ</sequence>
<gene>
    <name evidence="3" type="ORF">POCTA_138.1.T0070279</name>
</gene>
<evidence type="ECO:0000313" key="3">
    <source>
        <dbReference type="EMBL" id="CAD8136215.1"/>
    </source>
</evidence>
<dbReference type="Proteomes" id="UP000683925">
    <property type="component" value="Unassembled WGS sequence"/>
</dbReference>
<dbReference type="EMBL" id="CAJJDP010000006">
    <property type="protein sequence ID" value="CAD8136215.1"/>
    <property type="molecule type" value="Genomic_DNA"/>
</dbReference>
<protein>
    <recommendedName>
        <fullName evidence="2">PX domain-containing protein</fullName>
    </recommendedName>
</protein>
<keyword evidence="1" id="KW-1133">Transmembrane helix</keyword>
<dbReference type="PANTHER" id="PTHR12431">
    <property type="entry name" value="SORTING NEXIN 17 AND 27"/>
    <property type="match status" value="1"/>
</dbReference>
<reference evidence="3" key="1">
    <citation type="submission" date="2021-01" db="EMBL/GenBank/DDBJ databases">
        <authorList>
            <consortium name="Genoscope - CEA"/>
            <person name="William W."/>
        </authorList>
    </citation>
    <scope>NUCLEOTIDE SEQUENCE</scope>
</reference>
<dbReference type="GO" id="GO:0005769">
    <property type="term" value="C:early endosome"/>
    <property type="evidence" value="ECO:0007669"/>
    <property type="project" value="TreeGrafter"/>
</dbReference>
<dbReference type="OMA" id="RWNIVND"/>
<dbReference type="Pfam" id="PF00787">
    <property type="entry name" value="PX"/>
    <property type="match status" value="2"/>
</dbReference>
<evidence type="ECO:0000259" key="2">
    <source>
        <dbReference type="PROSITE" id="PS50195"/>
    </source>
</evidence>
<feature type="transmembrane region" description="Helical" evidence="1">
    <location>
        <begin position="48"/>
        <end position="73"/>
    </location>
</feature>
<dbReference type="GO" id="GO:0006886">
    <property type="term" value="P:intracellular protein transport"/>
    <property type="evidence" value="ECO:0007669"/>
    <property type="project" value="TreeGrafter"/>
</dbReference>
<dbReference type="FunFam" id="3.30.1520.10:FF:000085">
    <property type="entry name" value="Liver stage antigen-like protein/ PX domain"/>
    <property type="match status" value="1"/>
</dbReference>
<dbReference type="AlphaFoldDB" id="A0A8S1S8X0"/>
<dbReference type="CDD" id="cd06093">
    <property type="entry name" value="PX_domain"/>
    <property type="match status" value="2"/>
</dbReference>
<dbReference type="InterPro" id="IPR001683">
    <property type="entry name" value="PX_dom"/>
</dbReference>
<dbReference type="SMART" id="SM00312">
    <property type="entry name" value="PX"/>
    <property type="match status" value="2"/>
</dbReference>
<dbReference type="FunFam" id="3.30.1520.10:FF:000112">
    <property type="entry name" value="Uncharacterized protein"/>
    <property type="match status" value="1"/>
</dbReference>
<keyword evidence="4" id="KW-1185">Reference proteome</keyword>
<organism evidence="3 4">
    <name type="scientific">Paramecium octaurelia</name>
    <dbReference type="NCBI Taxonomy" id="43137"/>
    <lineage>
        <taxon>Eukaryota</taxon>
        <taxon>Sar</taxon>
        <taxon>Alveolata</taxon>
        <taxon>Ciliophora</taxon>
        <taxon>Intramacronucleata</taxon>
        <taxon>Oligohymenophorea</taxon>
        <taxon>Peniculida</taxon>
        <taxon>Parameciidae</taxon>
        <taxon>Paramecium</taxon>
    </lineage>
</organism>
<keyword evidence="1" id="KW-0812">Transmembrane</keyword>
<feature type="transmembrane region" description="Helical" evidence="1">
    <location>
        <begin position="137"/>
        <end position="160"/>
    </location>
</feature>
<feature type="transmembrane region" description="Helical" evidence="1">
    <location>
        <begin position="79"/>
        <end position="102"/>
    </location>
</feature>
<dbReference type="GO" id="GO:0032456">
    <property type="term" value="P:endocytic recycling"/>
    <property type="evidence" value="ECO:0007669"/>
    <property type="project" value="TreeGrafter"/>
</dbReference>
<name>A0A8S1S8X0_PAROT</name>
<feature type="domain" description="PX" evidence="2">
    <location>
        <begin position="357"/>
        <end position="477"/>
    </location>
</feature>
<accession>A0A8S1S8X0</accession>
<dbReference type="OrthoDB" id="430293at2759"/>
<comment type="caution">
    <text evidence="3">The sequence shown here is derived from an EMBL/GenBank/DDBJ whole genome shotgun (WGS) entry which is preliminary data.</text>
</comment>
<feature type="domain" description="PX" evidence="2">
    <location>
        <begin position="486"/>
        <end position="595"/>
    </location>
</feature>
<dbReference type="PROSITE" id="PS50195">
    <property type="entry name" value="PX"/>
    <property type="match status" value="2"/>
</dbReference>
<evidence type="ECO:0000313" key="4">
    <source>
        <dbReference type="Proteomes" id="UP000683925"/>
    </source>
</evidence>
<evidence type="ECO:0000256" key="1">
    <source>
        <dbReference type="SAM" id="Phobius"/>
    </source>
</evidence>